<dbReference type="Pfam" id="PF14450">
    <property type="entry name" value="FtsA"/>
    <property type="match status" value="2"/>
</dbReference>
<dbReference type="InterPro" id="IPR043129">
    <property type="entry name" value="ATPase_NBD"/>
</dbReference>
<evidence type="ECO:0000256" key="2">
    <source>
        <dbReference type="ARBA" id="ARBA00022618"/>
    </source>
</evidence>
<evidence type="ECO:0000259" key="7">
    <source>
        <dbReference type="SMART" id="SM00842"/>
    </source>
</evidence>
<dbReference type="SUPFAM" id="SSF53067">
    <property type="entry name" value="Actin-like ATPase domain"/>
    <property type="match status" value="2"/>
</dbReference>
<keyword evidence="2 5" id="KW-0132">Cell division</keyword>
<dbReference type="InterPro" id="IPR050696">
    <property type="entry name" value="FtsA/MreB"/>
</dbReference>
<dbReference type="SMART" id="SM00842">
    <property type="entry name" value="FtsA"/>
    <property type="match status" value="1"/>
</dbReference>
<comment type="subcellular location">
    <subcellularLocation>
        <location evidence="5">Cell membrane</location>
        <topology evidence="5">Peripheral membrane protein</topology>
        <orientation evidence="5">Cytoplasmic side</orientation>
    </subcellularLocation>
    <text evidence="5">Localizes to the Z ring in an FtsZ-dependent manner. Targeted to the membrane through a conserved C-terminal amphipathic helix.</text>
</comment>
<comment type="caution">
    <text evidence="8">The sequence shown here is derived from an EMBL/GenBank/DDBJ whole genome shotgun (WGS) entry which is preliminary data.</text>
</comment>
<dbReference type="PIRSF" id="PIRSF003101">
    <property type="entry name" value="FtsA"/>
    <property type="match status" value="1"/>
</dbReference>
<dbReference type="InterPro" id="IPR020823">
    <property type="entry name" value="Cell_div_FtsA"/>
</dbReference>
<keyword evidence="1 5" id="KW-1003">Cell membrane</keyword>
<evidence type="ECO:0000256" key="4">
    <source>
        <dbReference type="ARBA" id="ARBA00023306"/>
    </source>
</evidence>
<evidence type="ECO:0000256" key="1">
    <source>
        <dbReference type="ARBA" id="ARBA00022475"/>
    </source>
</evidence>
<dbReference type="NCBIfam" id="TIGR01174">
    <property type="entry name" value="ftsA"/>
    <property type="match status" value="1"/>
</dbReference>
<evidence type="ECO:0000256" key="3">
    <source>
        <dbReference type="ARBA" id="ARBA00023136"/>
    </source>
</evidence>
<dbReference type="PANTHER" id="PTHR32432:SF4">
    <property type="entry name" value="CELL DIVISION PROTEIN FTSA"/>
    <property type="match status" value="1"/>
</dbReference>
<dbReference type="AlphaFoldDB" id="A0A7V1LKT4"/>
<dbReference type="Proteomes" id="UP000886005">
    <property type="component" value="Unassembled WGS sequence"/>
</dbReference>
<comment type="subunit">
    <text evidence="5">Self-interacts. Interacts with FtsZ.</text>
</comment>
<accession>A0A7V1LKT4</accession>
<keyword evidence="3 5" id="KW-0472">Membrane</keyword>
<dbReference type="PANTHER" id="PTHR32432">
    <property type="entry name" value="CELL DIVISION PROTEIN FTSA-RELATED"/>
    <property type="match status" value="1"/>
</dbReference>
<dbReference type="FunFam" id="3.30.1490.110:FF:000001">
    <property type="entry name" value="Cell division protein FtsA"/>
    <property type="match status" value="1"/>
</dbReference>
<organism evidence="8">
    <name type="scientific">Caldithrix abyssi</name>
    <dbReference type="NCBI Taxonomy" id="187145"/>
    <lineage>
        <taxon>Bacteria</taxon>
        <taxon>Pseudomonadati</taxon>
        <taxon>Calditrichota</taxon>
        <taxon>Calditrichia</taxon>
        <taxon>Calditrichales</taxon>
        <taxon>Calditrichaceae</taxon>
        <taxon>Caldithrix</taxon>
    </lineage>
</organism>
<gene>
    <name evidence="5 8" type="primary">ftsA</name>
    <name evidence="8" type="ORF">ENJ10_04095</name>
</gene>
<feature type="domain" description="SHS2" evidence="7">
    <location>
        <begin position="7"/>
        <end position="195"/>
    </location>
</feature>
<dbReference type="EMBL" id="DRLD01000111">
    <property type="protein sequence ID" value="HED09846.1"/>
    <property type="molecule type" value="Genomic_DNA"/>
</dbReference>
<dbReference type="Pfam" id="PF02491">
    <property type="entry name" value="SHS2_FTSA"/>
    <property type="match status" value="1"/>
</dbReference>
<reference evidence="8" key="1">
    <citation type="journal article" date="2020" name="mSystems">
        <title>Genome- and Community-Level Interaction Insights into Carbon Utilization and Element Cycling Functions of Hydrothermarchaeota in Hydrothermal Sediment.</title>
        <authorList>
            <person name="Zhou Z."/>
            <person name="Liu Y."/>
            <person name="Xu W."/>
            <person name="Pan J."/>
            <person name="Luo Z.H."/>
            <person name="Li M."/>
        </authorList>
    </citation>
    <scope>NUCLEOTIDE SEQUENCE [LARGE SCALE GENOMIC DNA]</scope>
    <source>
        <strain evidence="8">HyVt-456</strain>
    </source>
</reference>
<evidence type="ECO:0000256" key="5">
    <source>
        <dbReference type="HAMAP-Rule" id="MF_02033"/>
    </source>
</evidence>
<comment type="similarity">
    <text evidence="5 6">Belongs to the FtsA/MreB family.</text>
</comment>
<name>A0A7V1LKT4_CALAY</name>
<dbReference type="CDD" id="cd24048">
    <property type="entry name" value="ASKHA_NBD_FtsA"/>
    <property type="match status" value="1"/>
</dbReference>
<evidence type="ECO:0000313" key="8">
    <source>
        <dbReference type="EMBL" id="HED09846.1"/>
    </source>
</evidence>
<dbReference type="GO" id="GO:0032153">
    <property type="term" value="C:cell division site"/>
    <property type="evidence" value="ECO:0007669"/>
    <property type="project" value="UniProtKB-UniRule"/>
</dbReference>
<dbReference type="Gene3D" id="3.30.1490.110">
    <property type="match status" value="1"/>
</dbReference>
<proteinExistence type="inferred from homology"/>
<dbReference type="GO" id="GO:0009898">
    <property type="term" value="C:cytoplasmic side of plasma membrane"/>
    <property type="evidence" value="ECO:0007669"/>
    <property type="project" value="UniProtKB-UniRule"/>
</dbReference>
<dbReference type="InterPro" id="IPR003494">
    <property type="entry name" value="SHS2_FtsA"/>
</dbReference>
<comment type="function">
    <text evidence="5 6">Cell division protein that is involved in the assembly of the Z ring. May serve as a membrane anchor for the Z ring.</text>
</comment>
<sequence>MKKDDIIVGLDIGTTKIAAVVGRLDEYERLNIVGVGHSPSQGLRRGVVININQTVESIQRAVEEAELMAGQPITKVYAGIAGDHIRSINSTGVISITNEDKIVTEHDVQRVLETAKAIALPMDREVLHVLPQEYSVDSQSGIKDPVGMSCTRLEAEVHIVTAAAAAAQNIVNCIRQAGYDVADIVLEPYASSLAVLEDDERALGVGIVDIGGGTTDIAVFFDGSIRFTSVIGLGGEHVTADISHGLHTSREQAEEIKKKYGVAFQGLLEEDELIQVPGVGGRKPREISRAVLSGIIQPRMSEMLALAMREMEKSNIVDYLGAGIVFTGGAAMLEGLEELAERELGMPIKIGKPNISGGLVESVDSPMYATGVGLLQYAVHNNDYNAEEDSDKGINWIMSRLKRFFEDMFN</sequence>
<dbReference type="GO" id="GO:0043093">
    <property type="term" value="P:FtsZ-dependent cytokinesis"/>
    <property type="evidence" value="ECO:0007669"/>
    <property type="project" value="UniProtKB-UniRule"/>
</dbReference>
<protein>
    <recommendedName>
        <fullName evidence="5 6">Cell division protein FtsA</fullName>
    </recommendedName>
</protein>
<keyword evidence="4 5" id="KW-0131">Cell cycle</keyword>
<dbReference type="Gene3D" id="3.30.420.40">
    <property type="match status" value="1"/>
</dbReference>
<dbReference type="HAMAP" id="MF_02033">
    <property type="entry name" value="FtsA"/>
    <property type="match status" value="1"/>
</dbReference>
<evidence type="ECO:0000256" key="6">
    <source>
        <dbReference type="PIRNR" id="PIRNR003101"/>
    </source>
</evidence>